<dbReference type="Proteomes" id="UP000313359">
    <property type="component" value="Unassembled WGS sequence"/>
</dbReference>
<name>A0A5C2RX02_9APHY</name>
<evidence type="ECO:0008006" key="4">
    <source>
        <dbReference type="Google" id="ProtNLM"/>
    </source>
</evidence>
<dbReference type="AlphaFoldDB" id="A0A5C2RX02"/>
<dbReference type="Gene3D" id="3.40.50.1110">
    <property type="entry name" value="SGNH hydrolase"/>
    <property type="match status" value="1"/>
</dbReference>
<dbReference type="PANTHER" id="PTHR45648:SF22">
    <property type="entry name" value="GDSL LIPASE_ACYLHYDROLASE FAMILY PROTEIN (AFU_ORTHOLOGUE AFUA_4G14700)"/>
    <property type="match status" value="1"/>
</dbReference>
<keyword evidence="1" id="KW-0378">Hydrolase</keyword>
<protein>
    <recommendedName>
        <fullName evidence="4">Carbohydrate esterase family 16 protein</fullName>
    </recommendedName>
</protein>
<dbReference type="GO" id="GO:0016788">
    <property type="term" value="F:hydrolase activity, acting on ester bonds"/>
    <property type="evidence" value="ECO:0007669"/>
    <property type="project" value="InterPro"/>
</dbReference>
<dbReference type="PANTHER" id="PTHR45648">
    <property type="entry name" value="GDSL LIPASE/ACYLHYDROLASE FAMILY PROTEIN (AFU_ORTHOLOGUE AFUA_4G14700)"/>
    <property type="match status" value="1"/>
</dbReference>
<proteinExistence type="predicted"/>
<evidence type="ECO:0000256" key="1">
    <source>
        <dbReference type="ARBA" id="ARBA00022801"/>
    </source>
</evidence>
<dbReference type="InterPro" id="IPR051058">
    <property type="entry name" value="GDSL_Est/Lipase"/>
</dbReference>
<accession>A0A5C2RX02</accession>
<reference evidence="2" key="1">
    <citation type="journal article" date="2018" name="Genome Biol. Evol.">
        <title>Genomics and development of Lentinus tigrinus, a white-rot wood-decaying mushroom with dimorphic fruiting bodies.</title>
        <authorList>
            <person name="Wu B."/>
            <person name="Xu Z."/>
            <person name="Knudson A."/>
            <person name="Carlson A."/>
            <person name="Chen N."/>
            <person name="Kovaka S."/>
            <person name="LaButti K."/>
            <person name="Lipzen A."/>
            <person name="Pennachio C."/>
            <person name="Riley R."/>
            <person name="Schakwitz W."/>
            <person name="Umezawa K."/>
            <person name="Ohm R.A."/>
            <person name="Grigoriev I.V."/>
            <person name="Nagy L.G."/>
            <person name="Gibbons J."/>
            <person name="Hibbett D."/>
        </authorList>
    </citation>
    <scope>NUCLEOTIDE SEQUENCE [LARGE SCALE GENOMIC DNA]</scope>
    <source>
        <strain evidence="2">ALCF2SS1-6</strain>
    </source>
</reference>
<dbReference type="OrthoDB" id="1600564at2759"/>
<sequence>MSSAIRVTACWPGLDNIKHLVVFGDSFSAVGYSSKEEHPSPEHPLGIEIPGLTSCECVDETTGEVTFEPNWVGHLVQSVNEMRPQNSLLVYDYAVSGDTVARMKLWQVKKEFLPYLAPRPEWAPWTPSDTLFMTWIGINDCTYNLRLQPSSIDPSFDDLFKSQESMYAAGARNFCFIDVPPVHTFPKGPKTSRAKDAYAAWNPMLRRRAEQFSEAHQDATVLVFSSWDLFNRVLSDPHSVGLPQSTDWETLFVDGFHPSSVLHRIVSQEILEFFSNHVRHDLCTSGAP</sequence>
<evidence type="ECO:0000313" key="2">
    <source>
        <dbReference type="EMBL" id="RPD55367.1"/>
    </source>
</evidence>
<dbReference type="InterPro" id="IPR001087">
    <property type="entry name" value="GDSL"/>
</dbReference>
<dbReference type="SUPFAM" id="SSF52266">
    <property type="entry name" value="SGNH hydrolase"/>
    <property type="match status" value="1"/>
</dbReference>
<dbReference type="EMBL" id="ML122296">
    <property type="protein sequence ID" value="RPD55367.1"/>
    <property type="molecule type" value="Genomic_DNA"/>
</dbReference>
<evidence type="ECO:0000313" key="3">
    <source>
        <dbReference type="Proteomes" id="UP000313359"/>
    </source>
</evidence>
<gene>
    <name evidence="2" type="ORF">L227DRAFT_533425</name>
</gene>
<organism evidence="2 3">
    <name type="scientific">Lentinus tigrinus ALCF2SS1-6</name>
    <dbReference type="NCBI Taxonomy" id="1328759"/>
    <lineage>
        <taxon>Eukaryota</taxon>
        <taxon>Fungi</taxon>
        <taxon>Dikarya</taxon>
        <taxon>Basidiomycota</taxon>
        <taxon>Agaricomycotina</taxon>
        <taxon>Agaricomycetes</taxon>
        <taxon>Polyporales</taxon>
        <taxon>Polyporaceae</taxon>
        <taxon>Lentinus</taxon>
    </lineage>
</organism>
<dbReference type="STRING" id="1328759.A0A5C2RX02"/>
<dbReference type="InterPro" id="IPR036514">
    <property type="entry name" value="SGNH_hydro_sf"/>
</dbReference>
<keyword evidence="3" id="KW-1185">Reference proteome</keyword>
<dbReference type="Pfam" id="PF00657">
    <property type="entry name" value="Lipase_GDSL"/>
    <property type="match status" value="1"/>
</dbReference>